<comment type="caution">
    <text evidence="1">The sequence shown here is derived from an EMBL/GenBank/DDBJ whole genome shotgun (WGS) entry which is preliminary data.</text>
</comment>
<accession>A0A9Q1G6D0</accession>
<protein>
    <submittedName>
        <fullName evidence="1">Uncharacterized protein</fullName>
    </submittedName>
</protein>
<dbReference type="EMBL" id="JAINUF010000002">
    <property type="protein sequence ID" value="KAJ8376309.1"/>
    <property type="molecule type" value="Genomic_DNA"/>
</dbReference>
<reference evidence="1" key="1">
    <citation type="journal article" date="2023" name="Science">
        <title>Genome structures resolve the early diversification of teleost fishes.</title>
        <authorList>
            <person name="Parey E."/>
            <person name="Louis A."/>
            <person name="Montfort J."/>
            <person name="Bouchez O."/>
            <person name="Roques C."/>
            <person name="Iampietro C."/>
            <person name="Lluch J."/>
            <person name="Castinel A."/>
            <person name="Donnadieu C."/>
            <person name="Desvignes T."/>
            <person name="Floi Bucao C."/>
            <person name="Jouanno E."/>
            <person name="Wen M."/>
            <person name="Mejri S."/>
            <person name="Dirks R."/>
            <person name="Jansen H."/>
            <person name="Henkel C."/>
            <person name="Chen W.J."/>
            <person name="Zahm M."/>
            <person name="Cabau C."/>
            <person name="Klopp C."/>
            <person name="Thompson A.W."/>
            <person name="Robinson-Rechavi M."/>
            <person name="Braasch I."/>
            <person name="Lecointre G."/>
            <person name="Bobe J."/>
            <person name="Postlethwait J.H."/>
            <person name="Berthelot C."/>
            <person name="Roest Crollius H."/>
            <person name="Guiguen Y."/>
        </authorList>
    </citation>
    <scope>NUCLEOTIDE SEQUENCE</scope>
    <source>
        <strain evidence="1">WJC10195</strain>
    </source>
</reference>
<organism evidence="1 2">
    <name type="scientific">Synaphobranchus kaupii</name>
    <name type="common">Kaup's arrowtooth eel</name>
    <dbReference type="NCBI Taxonomy" id="118154"/>
    <lineage>
        <taxon>Eukaryota</taxon>
        <taxon>Metazoa</taxon>
        <taxon>Chordata</taxon>
        <taxon>Craniata</taxon>
        <taxon>Vertebrata</taxon>
        <taxon>Euteleostomi</taxon>
        <taxon>Actinopterygii</taxon>
        <taxon>Neopterygii</taxon>
        <taxon>Teleostei</taxon>
        <taxon>Anguilliformes</taxon>
        <taxon>Synaphobranchidae</taxon>
        <taxon>Synaphobranchus</taxon>
    </lineage>
</organism>
<evidence type="ECO:0000313" key="2">
    <source>
        <dbReference type="Proteomes" id="UP001152622"/>
    </source>
</evidence>
<dbReference type="Proteomes" id="UP001152622">
    <property type="component" value="Chromosome 2"/>
</dbReference>
<evidence type="ECO:0000313" key="1">
    <source>
        <dbReference type="EMBL" id="KAJ8376309.1"/>
    </source>
</evidence>
<name>A0A9Q1G6D0_SYNKA</name>
<proteinExistence type="predicted"/>
<dbReference type="AlphaFoldDB" id="A0A9Q1G6D0"/>
<gene>
    <name evidence="1" type="ORF">SKAU_G00068890</name>
</gene>
<dbReference type="OrthoDB" id="8913364at2759"/>
<keyword evidence="2" id="KW-1185">Reference proteome</keyword>
<sequence length="119" mass="12756">MPATDQHSGCKNKSYKDALQWQIPQSGPGNSATAQNESMRRLKASLCSLMRRHPDGLSLAQVRRSCPLLCDPGLLDGFASTKQLLASLTDVVRLDGIGTETSTAVSVVILSNARLKMAT</sequence>